<feature type="domain" description="PAC" evidence="14">
    <location>
        <begin position="250"/>
        <end position="302"/>
    </location>
</feature>
<evidence type="ECO:0000256" key="10">
    <source>
        <dbReference type="ARBA" id="ARBA00023012"/>
    </source>
</evidence>
<reference evidence="15 16" key="1">
    <citation type="submission" date="2014-07" db="EMBL/GenBank/DDBJ databases">
        <title>Methanogenic archaea and the global carbon cycle.</title>
        <authorList>
            <person name="Henriksen J.R."/>
            <person name="Luke J."/>
            <person name="Reinhart S."/>
            <person name="Benedict M.N."/>
            <person name="Youngblut N.D."/>
            <person name="Metcalf M.E."/>
            <person name="Whitaker R.J."/>
            <person name="Metcalf W.W."/>
        </authorList>
    </citation>
    <scope>NUCLEOTIDE SEQUENCE [LARGE SCALE GENOMIC DNA]</scope>
    <source>
        <strain evidence="15 16">C2J</strain>
    </source>
</reference>
<dbReference type="InterPro" id="IPR003594">
    <property type="entry name" value="HATPase_dom"/>
</dbReference>
<dbReference type="InterPro" id="IPR004358">
    <property type="entry name" value="Sig_transdc_His_kin-like_C"/>
</dbReference>
<dbReference type="InterPro" id="IPR036097">
    <property type="entry name" value="HisK_dim/P_sf"/>
</dbReference>
<evidence type="ECO:0000256" key="1">
    <source>
        <dbReference type="ARBA" id="ARBA00000085"/>
    </source>
</evidence>
<dbReference type="PRINTS" id="PR00344">
    <property type="entry name" value="BCTRLSENSOR"/>
</dbReference>
<dbReference type="SUPFAM" id="SSF55874">
    <property type="entry name" value="ATPase domain of HSP90 chaperone/DNA topoisomerase II/histidine kinase"/>
    <property type="match status" value="1"/>
</dbReference>
<dbReference type="AlphaFoldDB" id="A0A0E3LBY9"/>
<dbReference type="FunFam" id="1.10.287.130:FF:000038">
    <property type="entry name" value="Sensory transduction histidine kinase"/>
    <property type="match status" value="1"/>
</dbReference>
<proteinExistence type="predicted"/>
<dbReference type="SUPFAM" id="SSF55785">
    <property type="entry name" value="PYP-like sensor domain (PAS domain)"/>
    <property type="match status" value="4"/>
</dbReference>
<dbReference type="InterPro" id="IPR000014">
    <property type="entry name" value="PAS"/>
</dbReference>
<feature type="domain" description="PAC" evidence="14">
    <location>
        <begin position="374"/>
        <end position="424"/>
    </location>
</feature>
<evidence type="ECO:0000256" key="8">
    <source>
        <dbReference type="ARBA" id="ARBA00022777"/>
    </source>
</evidence>
<evidence type="ECO:0000256" key="6">
    <source>
        <dbReference type="ARBA" id="ARBA00022679"/>
    </source>
</evidence>
<feature type="domain" description="PAS" evidence="13">
    <location>
        <begin position="310"/>
        <end position="346"/>
    </location>
</feature>
<keyword evidence="8 15" id="KW-0418">Kinase</keyword>
<dbReference type="PANTHER" id="PTHR43711">
    <property type="entry name" value="TWO-COMPONENT HISTIDINE KINASE"/>
    <property type="match status" value="1"/>
</dbReference>
<protein>
    <recommendedName>
        <fullName evidence="3">histidine kinase</fullName>
        <ecNumber evidence="3">2.7.13.3</ecNumber>
    </recommendedName>
</protein>
<dbReference type="Gene3D" id="1.10.287.130">
    <property type="match status" value="1"/>
</dbReference>
<dbReference type="Gene3D" id="3.30.565.10">
    <property type="entry name" value="Histidine kinase-like ATPase, C-terminal domain"/>
    <property type="match status" value="1"/>
</dbReference>
<evidence type="ECO:0000256" key="2">
    <source>
        <dbReference type="ARBA" id="ARBA00004236"/>
    </source>
</evidence>
<dbReference type="InterPro" id="IPR050736">
    <property type="entry name" value="Sensor_HK_Regulatory"/>
</dbReference>
<keyword evidence="5" id="KW-0597">Phosphoprotein</keyword>
<dbReference type="CDD" id="cd00130">
    <property type="entry name" value="PAS"/>
    <property type="match status" value="3"/>
</dbReference>
<evidence type="ECO:0000256" key="9">
    <source>
        <dbReference type="ARBA" id="ARBA00022840"/>
    </source>
</evidence>
<dbReference type="GO" id="GO:0005886">
    <property type="term" value="C:plasma membrane"/>
    <property type="evidence" value="ECO:0007669"/>
    <property type="project" value="UniProtKB-SubCell"/>
</dbReference>
<dbReference type="Pfam" id="PF08448">
    <property type="entry name" value="PAS_4"/>
    <property type="match status" value="2"/>
</dbReference>
<dbReference type="PANTHER" id="PTHR43711:SF31">
    <property type="entry name" value="HISTIDINE KINASE"/>
    <property type="match status" value="1"/>
</dbReference>
<evidence type="ECO:0000256" key="4">
    <source>
        <dbReference type="ARBA" id="ARBA00022475"/>
    </source>
</evidence>
<dbReference type="CDD" id="cd16922">
    <property type="entry name" value="HATPase_EvgS-ArcB-TorS-like"/>
    <property type="match status" value="1"/>
</dbReference>
<dbReference type="SMART" id="SM00387">
    <property type="entry name" value="HATPase_c"/>
    <property type="match status" value="1"/>
</dbReference>
<keyword evidence="4" id="KW-1003">Cell membrane</keyword>
<dbReference type="Pfam" id="PF00512">
    <property type="entry name" value="HisKA"/>
    <property type="match status" value="1"/>
</dbReference>
<feature type="domain" description="PAS" evidence="13">
    <location>
        <begin position="176"/>
        <end position="227"/>
    </location>
</feature>
<dbReference type="PROSITE" id="PS50113">
    <property type="entry name" value="PAC"/>
    <property type="match status" value="3"/>
</dbReference>
<evidence type="ECO:0000313" key="15">
    <source>
        <dbReference type="EMBL" id="AKB34601.1"/>
    </source>
</evidence>
<keyword evidence="7" id="KW-0547">Nucleotide-binding</keyword>
<evidence type="ECO:0000259" key="14">
    <source>
        <dbReference type="PROSITE" id="PS50113"/>
    </source>
</evidence>
<evidence type="ECO:0000256" key="5">
    <source>
        <dbReference type="ARBA" id="ARBA00022553"/>
    </source>
</evidence>
<dbReference type="InterPro" id="IPR000700">
    <property type="entry name" value="PAS-assoc_C"/>
</dbReference>
<comment type="subcellular location">
    <subcellularLocation>
        <location evidence="2">Cell membrane</location>
    </subcellularLocation>
</comment>
<keyword evidence="11" id="KW-0472">Membrane</keyword>
<dbReference type="InterPro" id="IPR005467">
    <property type="entry name" value="His_kinase_dom"/>
</dbReference>
<feature type="domain" description="PAS" evidence="13">
    <location>
        <begin position="52"/>
        <end position="94"/>
    </location>
</feature>
<dbReference type="HOGENOM" id="CLU_351478_0_0_2"/>
<dbReference type="SUPFAM" id="SSF47384">
    <property type="entry name" value="Homodimeric domain of signal transducing histidine kinase"/>
    <property type="match status" value="1"/>
</dbReference>
<accession>A0A0E3LBY9</accession>
<dbReference type="PROSITE" id="PS50112">
    <property type="entry name" value="PAS"/>
    <property type="match status" value="3"/>
</dbReference>
<keyword evidence="9" id="KW-0067">ATP-binding</keyword>
<organism evidence="15 16">
    <name type="scientific">Methanosarcina siciliae C2J</name>
    <dbReference type="NCBI Taxonomy" id="1434118"/>
    <lineage>
        <taxon>Archaea</taxon>
        <taxon>Methanobacteriati</taxon>
        <taxon>Methanobacteriota</taxon>
        <taxon>Stenosarchaea group</taxon>
        <taxon>Methanomicrobia</taxon>
        <taxon>Methanosarcinales</taxon>
        <taxon>Methanosarcinaceae</taxon>
        <taxon>Methanosarcina</taxon>
    </lineage>
</organism>
<sequence length="800" mass="91654">MLTGVPVNFETSIKQLNKYYSVSSYKIDNDCFVAIFQDITERKQAEKTILDREEQYRMLFTQAPVSIIIIDKESGEIIDANPKTCEMYGYSSFEQLNAKNLCLNTPYSFNDALSLIHKAAIEGTQEFEWLSMNANNEYFWQHVRLSLVTINGVERVMATTIDITKRKNAEIALMNSEGQLRTLVNTIPDMVWLKDVEGVYLRCNTKFERYFGAKEAEIVGRTDYDFVDKKLADFFRLKDIEVLEAGKPLMNEELITYADDGHKEYMETIKCPLYDSSGKLIGVLGVGRDISERKRAGDRFAEEIFRRRILIEQSNDGIVVVNDKGKVVEANQKYADMLGYSMDEVLQLHIWDWDNQWTPEELIKIINSTDESGLKFETRHRRKDGTLLYIEVSSNGAILDDQKLAFCVCRDITERKRAEENLKKAEQKYRRAYKLLQGVIESPKDVVIFALDKDYRYIAFNKNHQMTMKNIWGAKIEIGVSMLNYINNPVDVEKEKANFDKVLAGEAFTIVEEYGDFLLERRWKKNVYSPLEDDEGNVIGLTLFLTDITKSKQAEFALLEAKALAEESNKVKSEFIANMSHELRTPLNSVIGFSQILNEKMFGDLNEKQMCYVSNILKSGNHLLELINDILDISKIESGNMEYAPEIIDLQEVIDEIIVLMGPLIKEKNLNLEVNVEFEKLEIKADKLKIKQIIYNLLSNAIKFTPKSGKVWFDSKIMNGNVQISVSDNGIGIPLQYQKVIFDPFKQISSFSNRAHDGTGLGLAIAKHYVEMHLGEIHVESEVGKGSTFTFTIPIDLRND</sequence>
<gene>
    <name evidence="15" type="ORF">MSSAC_0011</name>
</gene>
<dbReference type="STRING" id="1434118.MSSAC_0011"/>
<evidence type="ECO:0000259" key="12">
    <source>
        <dbReference type="PROSITE" id="PS50109"/>
    </source>
</evidence>
<evidence type="ECO:0000313" key="16">
    <source>
        <dbReference type="Proteomes" id="UP000033123"/>
    </source>
</evidence>
<evidence type="ECO:0000256" key="7">
    <source>
        <dbReference type="ARBA" id="ARBA00022741"/>
    </source>
</evidence>
<dbReference type="Pfam" id="PF02518">
    <property type="entry name" value="HATPase_c"/>
    <property type="match status" value="1"/>
</dbReference>
<dbReference type="KEGG" id="msj:MSSAC_0011"/>
<dbReference type="CDD" id="cd00082">
    <property type="entry name" value="HisKA"/>
    <property type="match status" value="1"/>
</dbReference>
<keyword evidence="6" id="KW-0808">Transferase</keyword>
<dbReference type="SMART" id="SM00086">
    <property type="entry name" value="PAC"/>
    <property type="match status" value="3"/>
</dbReference>
<dbReference type="Gene3D" id="3.30.450.20">
    <property type="entry name" value="PAS domain"/>
    <property type="match status" value="4"/>
</dbReference>
<dbReference type="NCBIfam" id="TIGR00229">
    <property type="entry name" value="sensory_box"/>
    <property type="match status" value="3"/>
</dbReference>
<dbReference type="Proteomes" id="UP000033123">
    <property type="component" value="Chromosome"/>
</dbReference>
<dbReference type="InterPro" id="IPR001610">
    <property type="entry name" value="PAC"/>
</dbReference>
<dbReference type="InterPro" id="IPR035965">
    <property type="entry name" value="PAS-like_dom_sf"/>
</dbReference>
<dbReference type="InterPro" id="IPR013656">
    <property type="entry name" value="PAS_4"/>
</dbReference>
<evidence type="ECO:0000256" key="3">
    <source>
        <dbReference type="ARBA" id="ARBA00012438"/>
    </source>
</evidence>
<evidence type="ECO:0000256" key="11">
    <source>
        <dbReference type="ARBA" id="ARBA00023136"/>
    </source>
</evidence>
<dbReference type="Pfam" id="PF13426">
    <property type="entry name" value="PAS_9"/>
    <property type="match status" value="2"/>
</dbReference>
<feature type="domain" description="Histidine kinase" evidence="12">
    <location>
        <begin position="578"/>
        <end position="797"/>
    </location>
</feature>
<keyword evidence="10" id="KW-0902">Two-component regulatory system</keyword>
<dbReference type="GO" id="GO:0000155">
    <property type="term" value="F:phosphorelay sensor kinase activity"/>
    <property type="evidence" value="ECO:0007669"/>
    <property type="project" value="InterPro"/>
</dbReference>
<dbReference type="EC" id="2.7.13.3" evidence="3"/>
<dbReference type="GO" id="GO:0005524">
    <property type="term" value="F:ATP binding"/>
    <property type="evidence" value="ECO:0007669"/>
    <property type="project" value="UniProtKB-KW"/>
</dbReference>
<dbReference type="InterPro" id="IPR003661">
    <property type="entry name" value="HisK_dim/P_dom"/>
</dbReference>
<dbReference type="FunFam" id="3.30.565.10:FF:000023">
    <property type="entry name" value="PAS domain-containing sensor histidine kinase"/>
    <property type="match status" value="1"/>
</dbReference>
<dbReference type="InterPro" id="IPR036890">
    <property type="entry name" value="HATPase_C_sf"/>
</dbReference>
<feature type="domain" description="PAC" evidence="14">
    <location>
        <begin position="504"/>
        <end position="560"/>
    </location>
</feature>
<dbReference type="PROSITE" id="PS50109">
    <property type="entry name" value="HIS_KIN"/>
    <property type="match status" value="1"/>
</dbReference>
<evidence type="ECO:0000259" key="13">
    <source>
        <dbReference type="PROSITE" id="PS50112"/>
    </source>
</evidence>
<dbReference type="PATRIC" id="fig|1434118.4.peg.15"/>
<dbReference type="SMART" id="SM00091">
    <property type="entry name" value="PAS"/>
    <property type="match status" value="3"/>
</dbReference>
<name>A0A0E3LBY9_9EURY</name>
<dbReference type="EMBL" id="CP009508">
    <property type="protein sequence ID" value="AKB34601.1"/>
    <property type="molecule type" value="Genomic_DNA"/>
</dbReference>
<comment type="catalytic activity">
    <reaction evidence="1">
        <text>ATP + protein L-histidine = ADP + protein N-phospho-L-histidine.</text>
        <dbReference type="EC" id="2.7.13.3"/>
    </reaction>
</comment>
<dbReference type="SMART" id="SM00388">
    <property type="entry name" value="HisKA"/>
    <property type="match status" value="1"/>
</dbReference>